<dbReference type="RefSeq" id="WP_244355207.1">
    <property type="nucleotide sequence ID" value="NZ_JAJNNZ010000002.1"/>
</dbReference>
<sequence length="171" mass="18702">MLIRTEAPADILPTDALLKSVFDTDAEANLVMKLRENSRRTLSLVACNDDGEIVGHVMFSPVTVAGVDNNWQGLAPLAVKKEYQGQGIGSRLIEEGLSSLREFGYPVCVVLGDPDYYSRLGFSAAKDVGLNCQWDVREGAFQVQFLTAEIDTNRHAKGSALVEYSAEFSEL</sequence>
<reference evidence="2" key="1">
    <citation type="submission" date="2021-11" db="EMBL/GenBank/DDBJ databases">
        <title>Vibrio ZSDE26 sp. nov. and Vibrio ZSDZ34 sp. nov., isolated from coastal seawater in Qingdao.</title>
        <authorList>
            <person name="Zhang P."/>
        </authorList>
    </citation>
    <scope>NUCLEOTIDE SEQUENCE</scope>
    <source>
        <strain evidence="2">ZSDZ34</strain>
    </source>
</reference>
<feature type="domain" description="N-acetyltransferase" evidence="1">
    <location>
        <begin position="1"/>
        <end position="143"/>
    </location>
</feature>
<gene>
    <name evidence="2" type="ORF">LNL84_03110</name>
</gene>
<dbReference type="CDD" id="cd04301">
    <property type="entry name" value="NAT_SF"/>
    <property type="match status" value="1"/>
</dbReference>
<comment type="caution">
    <text evidence="2">The sequence shown here is derived from an EMBL/GenBank/DDBJ whole genome shotgun (WGS) entry which is preliminary data.</text>
</comment>
<dbReference type="AlphaFoldDB" id="A0A9X1W981"/>
<evidence type="ECO:0000313" key="3">
    <source>
        <dbReference type="Proteomes" id="UP001139488"/>
    </source>
</evidence>
<dbReference type="InterPro" id="IPR050276">
    <property type="entry name" value="MshD_Acetyltransferase"/>
</dbReference>
<dbReference type="SUPFAM" id="SSF55729">
    <property type="entry name" value="Acyl-CoA N-acyltransferases (Nat)"/>
    <property type="match status" value="1"/>
</dbReference>
<accession>A0A9X1W981</accession>
<dbReference type="InterPro" id="IPR000182">
    <property type="entry name" value="GNAT_dom"/>
</dbReference>
<dbReference type="Gene3D" id="3.40.630.30">
    <property type="match status" value="1"/>
</dbReference>
<evidence type="ECO:0000313" key="2">
    <source>
        <dbReference type="EMBL" id="MCJ2375816.1"/>
    </source>
</evidence>
<keyword evidence="3" id="KW-1185">Reference proteome</keyword>
<organism evidence="2 3">
    <name type="scientific">Vibrio gelatinilyticus</name>
    <dbReference type="NCBI Taxonomy" id="2893468"/>
    <lineage>
        <taxon>Bacteria</taxon>
        <taxon>Pseudomonadati</taxon>
        <taxon>Pseudomonadota</taxon>
        <taxon>Gammaproteobacteria</taxon>
        <taxon>Vibrionales</taxon>
        <taxon>Vibrionaceae</taxon>
        <taxon>Vibrio</taxon>
    </lineage>
</organism>
<dbReference type="InterPro" id="IPR016181">
    <property type="entry name" value="Acyl_CoA_acyltransferase"/>
</dbReference>
<dbReference type="EMBL" id="JAJNNZ010000002">
    <property type="protein sequence ID" value="MCJ2375816.1"/>
    <property type="molecule type" value="Genomic_DNA"/>
</dbReference>
<dbReference type="Pfam" id="PF00583">
    <property type="entry name" value="Acetyltransf_1"/>
    <property type="match status" value="1"/>
</dbReference>
<proteinExistence type="predicted"/>
<dbReference type="PANTHER" id="PTHR43617:SF2">
    <property type="entry name" value="UPF0039 PROTEIN SLL0451"/>
    <property type="match status" value="1"/>
</dbReference>
<evidence type="ECO:0000259" key="1">
    <source>
        <dbReference type="PROSITE" id="PS51186"/>
    </source>
</evidence>
<dbReference type="GO" id="GO:0016747">
    <property type="term" value="F:acyltransferase activity, transferring groups other than amino-acyl groups"/>
    <property type="evidence" value="ECO:0007669"/>
    <property type="project" value="InterPro"/>
</dbReference>
<dbReference type="Proteomes" id="UP001139488">
    <property type="component" value="Unassembled WGS sequence"/>
</dbReference>
<dbReference type="PANTHER" id="PTHR43617">
    <property type="entry name" value="L-AMINO ACID N-ACETYLTRANSFERASE"/>
    <property type="match status" value="1"/>
</dbReference>
<name>A0A9X1W981_9VIBR</name>
<protein>
    <submittedName>
        <fullName evidence="2">N-acetyltransferase</fullName>
    </submittedName>
</protein>
<dbReference type="PROSITE" id="PS51186">
    <property type="entry name" value="GNAT"/>
    <property type="match status" value="1"/>
</dbReference>